<keyword evidence="2" id="KW-1185">Reference proteome</keyword>
<dbReference type="EMBL" id="CP046276">
    <property type="protein sequence ID" value="QGS52467.1"/>
    <property type="molecule type" value="Genomic_DNA"/>
</dbReference>
<protein>
    <submittedName>
        <fullName evidence="1">Uncharacterized protein</fullName>
    </submittedName>
</protein>
<organism evidence="1 2">
    <name type="scientific">Spiroplasma tabanidicola</name>
    <dbReference type="NCBI Taxonomy" id="324079"/>
    <lineage>
        <taxon>Bacteria</taxon>
        <taxon>Bacillati</taxon>
        <taxon>Mycoplasmatota</taxon>
        <taxon>Mollicutes</taxon>
        <taxon>Entomoplasmatales</taxon>
        <taxon>Spiroplasmataceae</taxon>
        <taxon>Spiroplasma</taxon>
    </lineage>
</organism>
<gene>
    <name evidence="1" type="ORF">STABA_v1c11200</name>
</gene>
<sequence length="200" mass="23955">MKDWKQQKWNKLKKTLLKINNKKFYHFFEKRKQQVKFAYKNKSNEMILFLSNSIRSKIFMFLKELVEESFNIKVFAIAYNKKTNSNFVFIRCEKPINIVDKNKIERLINLIIKNSFNMTVNIVLADYYQLYKGNSVVDERYLKNLIRNCLTTKETQFSLPISKNKREKLYKVFLGYNNITWKSVDTSAGKIIKISFKVAK</sequence>
<dbReference type="KEGG" id="stab:STABA_v1c11200"/>
<evidence type="ECO:0000313" key="1">
    <source>
        <dbReference type="EMBL" id="QGS52467.1"/>
    </source>
</evidence>
<evidence type="ECO:0000313" key="2">
    <source>
        <dbReference type="Proteomes" id="UP000424468"/>
    </source>
</evidence>
<name>A0A6I6C698_9MOLU</name>
<dbReference type="AlphaFoldDB" id="A0A6I6C698"/>
<reference evidence="1 2" key="1">
    <citation type="submission" date="2019-11" db="EMBL/GenBank/DDBJ databases">
        <title>Complete genome sequence of Spiroplasma tabanidicola TAUS-1 (DSM 22603).</title>
        <authorList>
            <person name="Huang C.-T."/>
            <person name="Lin Y.-C."/>
            <person name="Kuo C.-H."/>
        </authorList>
    </citation>
    <scope>NUCLEOTIDE SEQUENCE [LARGE SCALE GENOMIC DNA]</scope>
    <source>
        <strain evidence="1 2">TAUS-1</strain>
    </source>
</reference>
<proteinExistence type="predicted"/>
<accession>A0A6I6C698</accession>
<dbReference type="Proteomes" id="UP000424468">
    <property type="component" value="Chromosome"/>
</dbReference>